<keyword evidence="3" id="KW-1185">Reference proteome</keyword>
<dbReference type="Pfam" id="PF13333">
    <property type="entry name" value="rve_2"/>
    <property type="match status" value="1"/>
</dbReference>
<reference evidence="2 3" key="1">
    <citation type="journal article" date="2014" name="PLoS Genet.">
        <title>Comparative Genomic Analysis of N2-Fixing and Non-N2-Fixing Paenibacillus spp.: Organization, Evolution and Expression of the Nitrogen Fixation Genes.</title>
        <authorList>
            <person name="Xie J.B."/>
            <person name="Du Z."/>
            <person name="Bai L."/>
            <person name="Tian C."/>
            <person name="Zhang Y."/>
            <person name="Xie J.Y."/>
            <person name="Wang T."/>
            <person name="Liu X."/>
            <person name="Chen X."/>
            <person name="Cheng Q."/>
            <person name="Chen S."/>
            <person name="Li J."/>
        </authorList>
    </citation>
    <scope>NUCLEOTIDE SEQUENCE [LARGE SCALE GENOMIC DNA]</scope>
    <source>
        <strain evidence="2 3">T27</strain>
    </source>
</reference>
<accession>X5A1W5</accession>
<dbReference type="EMBL" id="CP004078">
    <property type="protein sequence ID" value="AHV98318.1"/>
    <property type="molecule type" value="Genomic_DNA"/>
</dbReference>
<dbReference type="InterPro" id="IPR036397">
    <property type="entry name" value="RNaseH_sf"/>
</dbReference>
<dbReference type="InterPro" id="IPR001584">
    <property type="entry name" value="Integrase_cat-core"/>
</dbReference>
<dbReference type="Proteomes" id="UP000019772">
    <property type="component" value="Chromosome"/>
</dbReference>
<name>X5A1W5_9BACL</name>
<dbReference type="Pfam" id="PF00665">
    <property type="entry name" value="rve"/>
    <property type="match status" value="1"/>
</dbReference>
<evidence type="ECO:0000259" key="1">
    <source>
        <dbReference type="PROSITE" id="PS50994"/>
    </source>
</evidence>
<dbReference type="STRING" id="1268072.PSAB_17080"/>
<gene>
    <name evidence="2" type="ORF">PSAB_17080</name>
</gene>
<dbReference type="SUPFAM" id="SSF53098">
    <property type="entry name" value="Ribonuclease H-like"/>
    <property type="match status" value="1"/>
</dbReference>
<dbReference type="GO" id="GO:0003676">
    <property type="term" value="F:nucleic acid binding"/>
    <property type="evidence" value="ECO:0007669"/>
    <property type="project" value="InterPro"/>
</dbReference>
<dbReference type="PATRIC" id="fig|1268072.3.peg.3522"/>
<dbReference type="KEGG" id="psab:PSAB_17080"/>
<feature type="domain" description="Integrase catalytic" evidence="1">
    <location>
        <begin position="36"/>
        <end position="200"/>
    </location>
</feature>
<dbReference type="InterPro" id="IPR050900">
    <property type="entry name" value="Transposase_IS3/IS150/IS904"/>
</dbReference>
<dbReference type="NCBIfam" id="NF033516">
    <property type="entry name" value="transpos_IS3"/>
    <property type="match status" value="1"/>
</dbReference>
<proteinExistence type="predicted"/>
<dbReference type="PANTHER" id="PTHR46889:SF4">
    <property type="entry name" value="TRANSPOSASE INSO FOR INSERTION SEQUENCE ELEMENT IS911B-RELATED"/>
    <property type="match status" value="1"/>
</dbReference>
<protein>
    <submittedName>
        <fullName evidence="2">Transposase</fullName>
    </submittedName>
</protein>
<dbReference type="AlphaFoldDB" id="X5A1W5"/>
<dbReference type="eggNOG" id="COG2801">
    <property type="taxonomic scope" value="Bacteria"/>
</dbReference>
<evidence type="ECO:0000313" key="2">
    <source>
        <dbReference type="EMBL" id="AHV98318.1"/>
    </source>
</evidence>
<dbReference type="PANTHER" id="PTHR46889">
    <property type="entry name" value="TRANSPOSASE INSF FOR INSERTION SEQUENCE IS3B-RELATED"/>
    <property type="match status" value="1"/>
</dbReference>
<organism evidence="2 3">
    <name type="scientific">Paenibacillus sabinae T27</name>
    <dbReference type="NCBI Taxonomy" id="1268072"/>
    <lineage>
        <taxon>Bacteria</taxon>
        <taxon>Bacillati</taxon>
        <taxon>Bacillota</taxon>
        <taxon>Bacilli</taxon>
        <taxon>Bacillales</taxon>
        <taxon>Paenibacillaceae</taxon>
        <taxon>Paenibacillus</taxon>
    </lineage>
</organism>
<dbReference type="InterPro" id="IPR048020">
    <property type="entry name" value="Transpos_IS3"/>
</dbReference>
<dbReference type="HOGENOM" id="CLU_027402_4_1_9"/>
<evidence type="ECO:0000313" key="3">
    <source>
        <dbReference type="Proteomes" id="UP000019772"/>
    </source>
</evidence>
<dbReference type="InterPro" id="IPR012337">
    <property type="entry name" value="RNaseH-like_sf"/>
</dbReference>
<dbReference type="GO" id="GO:0015074">
    <property type="term" value="P:DNA integration"/>
    <property type="evidence" value="ECO:0007669"/>
    <property type="project" value="InterPro"/>
</dbReference>
<dbReference type="Gene3D" id="3.30.420.10">
    <property type="entry name" value="Ribonuclease H-like superfamily/Ribonuclease H"/>
    <property type="match status" value="1"/>
</dbReference>
<dbReference type="PROSITE" id="PS50994">
    <property type="entry name" value="INTEGRASE"/>
    <property type="match status" value="1"/>
</dbReference>
<sequence>MQALGLKSRTVRKHKATTNSNHNLPVFDNVLDRKFKPAAPNQTWVSDITYIATDEGWLYSASVMDLYSRKIVGFYMDSRMTKELVIQALDRAVQQRRPPKGQVLHHSDRGSQYASHDYQARLDTYGMKGSMSRKGNCYDNACIESFHSVLKKELIYLNKFKTREQARKAIFEYITCFYNGKRIHSAVGFCSPNEYERVLLKAA</sequence>